<organism evidence="2">
    <name type="scientific">Amphimedon queenslandica</name>
    <name type="common">Sponge</name>
    <dbReference type="NCBI Taxonomy" id="400682"/>
    <lineage>
        <taxon>Eukaryota</taxon>
        <taxon>Metazoa</taxon>
        <taxon>Porifera</taxon>
        <taxon>Demospongiae</taxon>
        <taxon>Heteroscleromorpha</taxon>
        <taxon>Haplosclerida</taxon>
        <taxon>Niphatidae</taxon>
        <taxon>Amphimedon</taxon>
    </lineage>
</organism>
<name>A0A1X7VHA7_AMPQE</name>
<feature type="signal peptide" evidence="1">
    <location>
        <begin position="1"/>
        <end position="21"/>
    </location>
</feature>
<sequence length="132" mass="14909">MQRQHILLFLYWFGSFISSNAQIPVEQPVFTWPGPITVPVDFPYFEDRRVRIQLSNDDTNIRELRIREGVLVTFDCTARLNETIAQLTAAGIAPASVLRGITWYAQFINVNGELIGSEILVTIPRIGTGTIM</sequence>
<dbReference type="EnsemblMetazoa" id="Aqu2.1.39695_001">
    <property type="protein sequence ID" value="Aqu2.1.39695_001"/>
    <property type="gene ID" value="Aqu2.1.39695"/>
</dbReference>
<keyword evidence="1" id="KW-0732">Signal</keyword>
<protein>
    <submittedName>
        <fullName evidence="2">Uncharacterized protein</fullName>
    </submittedName>
</protein>
<proteinExistence type="predicted"/>
<accession>A0A1X7VHA7</accession>
<evidence type="ECO:0000256" key="1">
    <source>
        <dbReference type="SAM" id="SignalP"/>
    </source>
</evidence>
<evidence type="ECO:0000313" key="2">
    <source>
        <dbReference type="EnsemblMetazoa" id="Aqu2.1.39695_001"/>
    </source>
</evidence>
<reference evidence="2" key="1">
    <citation type="submission" date="2017-05" db="UniProtKB">
        <authorList>
            <consortium name="EnsemblMetazoa"/>
        </authorList>
    </citation>
    <scope>IDENTIFICATION</scope>
</reference>
<dbReference type="InParanoid" id="A0A1X7VHA7"/>
<feature type="chain" id="PRO_5012123658" evidence="1">
    <location>
        <begin position="22"/>
        <end position="132"/>
    </location>
</feature>
<dbReference type="AlphaFoldDB" id="A0A1X7VHA7"/>